<dbReference type="InterPro" id="IPR009723">
    <property type="entry name" value="Pop1_N"/>
</dbReference>
<dbReference type="PANTHER" id="PTHR22731:SF3">
    <property type="entry name" value="RIBONUCLEASES P_MRP PROTEIN SUBUNIT POP1"/>
    <property type="match status" value="1"/>
</dbReference>
<dbReference type="PANTHER" id="PTHR22731">
    <property type="entry name" value="RIBONUCLEASES P/MRP PROTEIN SUBUNIT POP1"/>
    <property type="match status" value="1"/>
</dbReference>
<feature type="region of interest" description="Disordered" evidence="4">
    <location>
        <begin position="815"/>
        <end position="841"/>
    </location>
</feature>
<evidence type="ECO:0000259" key="5">
    <source>
        <dbReference type="Pfam" id="PF06978"/>
    </source>
</evidence>
<evidence type="ECO:0000259" key="7">
    <source>
        <dbReference type="Pfam" id="PF22770"/>
    </source>
</evidence>
<comment type="subcellular location">
    <subcellularLocation>
        <location evidence="1">Nucleus</location>
    </subcellularLocation>
</comment>
<feature type="domain" description="POP1 C-terminal" evidence="7">
    <location>
        <begin position="749"/>
        <end position="909"/>
    </location>
</feature>
<dbReference type="GO" id="GO:0000172">
    <property type="term" value="C:ribonuclease MRP complex"/>
    <property type="evidence" value="ECO:0007669"/>
    <property type="project" value="InterPro"/>
</dbReference>
<dbReference type="Pfam" id="PF08170">
    <property type="entry name" value="POPLD"/>
    <property type="match status" value="1"/>
</dbReference>
<feature type="compositionally biased region" description="Basic and acidic residues" evidence="4">
    <location>
        <begin position="676"/>
        <end position="701"/>
    </location>
</feature>
<dbReference type="Pfam" id="PF22770">
    <property type="entry name" value="POP1_C"/>
    <property type="match status" value="1"/>
</dbReference>
<keyword evidence="9" id="KW-1185">Reference proteome</keyword>
<dbReference type="RefSeq" id="XP_043138148.1">
    <property type="nucleotide sequence ID" value="XM_043280583.1"/>
</dbReference>
<feature type="domain" description="Pop1 N-terminal" evidence="5">
    <location>
        <begin position="51"/>
        <end position="262"/>
    </location>
</feature>
<feature type="compositionally biased region" description="Basic residues" evidence="4">
    <location>
        <begin position="143"/>
        <end position="152"/>
    </location>
</feature>
<evidence type="ECO:0000313" key="9">
    <source>
        <dbReference type="Proteomes" id="UP000637239"/>
    </source>
</evidence>
<keyword evidence="2" id="KW-0819">tRNA processing</keyword>
<feature type="region of interest" description="Disordered" evidence="4">
    <location>
        <begin position="1"/>
        <end position="29"/>
    </location>
</feature>
<evidence type="ECO:0000256" key="4">
    <source>
        <dbReference type="SAM" id="MobiDB-lite"/>
    </source>
</evidence>
<feature type="compositionally biased region" description="Low complexity" evidence="4">
    <location>
        <begin position="815"/>
        <end position="827"/>
    </location>
</feature>
<proteinExistence type="predicted"/>
<feature type="domain" description="POPLD" evidence="6">
    <location>
        <begin position="552"/>
        <end position="658"/>
    </location>
</feature>
<dbReference type="InterPro" id="IPR055079">
    <property type="entry name" value="POP1_C"/>
</dbReference>
<dbReference type="GO" id="GO:0005655">
    <property type="term" value="C:nucleolar ribonuclease P complex"/>
    <property type="evidence" value="ECO:0007669"/>
    <property type="project" value="InterPro"/>
</dbReference>
<evidence type="ECO:0000256" key="2">
    <source>
        <dbReference type="ARBA" id="ARBA00022694"/>
    </source>
</evidence>
<sequence>MSSNLPFKRKKPTPQTSADRKRAKTLDARTLAAQSADAALSASGELDAAAYLSAREFEIQALERGIQQSKAAGTSRAFQQVPRSLRRRTASHNVKRVPQRLRARAKREMIEDNTPTVTARRRKPTSHLRLRLETARRLQNLNRKTKSKRAHSKANQSRETREQLEASGSHAYNTAPRVPKIKKYKLSRPPPPESKYKKRQRCKTWLPTHVYHAKRAHMTESWRFAVPLSPTEKSYRPTHRARGQRGAVAWDMSYVSTIQIEGSEAGLEAVLRGVGIEGEEVWDVRGRKWRAGTRVLQTWVFGREKKGPIAPVTLIRAAEEKGLGLDAKEVEMVDADAPSKSSKKKDRKKIFIRVHPSAFLQLWNELLEVSKMQSPPVMVEDLRFEIGSIEVTGPGATEALIATLQPTDGTPAPGSPESTWTSLLGVTNPSSLPQNALLAFSISDPRLHFPSQTLRPASDETHMQDQAILLASWPPDQTQSTAKLFDRPSRLAATRQLPSQKAINRRRTLAGPGNRPSRQDSDPHIPLMAFASRPATASGKKTTDHAGNLPGSWTVLLPWKCVLPVWYTLMYYPLSSGGNPRFGGLQEQQQLAFEAGTPWFPGDFPGTRAGWEWELQEREQRHKQWGSRPKGRRVEFDRLDLGNGGSRGEIGRGWACDWERLLLGSREEPQSQSRSQHPDSEHGEHAGHQEKQPAEAQKLDDPANADAAAHLAHPRDLRPPIYIHQLRASEAKQKLSAQYEMDPKSDGGALATVRIWLVRRGTPSPRARIYRLPEGEIGRRWLDLEKLHKAPAKENKSGLSMGMSPEDARRSLATSLISGPSSKSGSRSGSGSGDGEDELPIPTEEDLIGFVTTGGYNLAEGQGTGIGSIAMARVIARKTTSSSSARKGTVNKCIVRGAGERVGRLGYWEMI</sequence>
<evidence type="ECO:0000256" key="3">
    <source>
        <dbReference type="ARBA" id="ARBA00023242"/>
    </source>
</evidence>
<dbReference type="Pfam" id="PF06978">
    <property type="entry name" value="POP1_N"/>
    <property type="match status" value="1"/>
</dbReference>
<name>A0A7R7VS14_ASPCH</name>
<dbReference type="EMBL" id="AP024420">
    <property type="protein sequence ID" value="BCR89626.1"/>
    <property type="molecule type" value="Genomic_DNA"/>
</dbReference>
<feature type="compositionally biased region" description="Basic and acidic residues" evidence="4">
    <location>
        <begin position="18"/>
        <end position="27"/>
    </location>
</feature>
<feature type="region of interest" description="Disordered" evidence="4">
    <location>
        <begin position="139"/>
        <end position="201"/>
    </location>
</feature>
<reference evidence="8" key="1">
    <citation type="submission" date="2021-01" db="EMBL/GenBank/DDBJ databases">
        <authorList>
            <consortium name="Aspergillus chevalieri M1 genome sequencing consortium"/>
            <person name="Kazuki M."/>
            <person name="Futagami T."/>
        </authorList>
    </citation>
    <scope>NUCLEOTIDE SEQUENCE</scope>
    <source>
        <strain evidence="8">M1</strain>
    </source>
</reference>
<organism evidence="8 9">
    <name type="scientific">Aspergillus chevalieri</name>
    <name type="common">Eurotium chevalieri</name>
    <dbReference type="NCBI Taxonomy" id="182096"/>
    <lineage>
        <taxon>Eukaryota</taxon>
        <taxon>Fungi</taxon>
        <taxon>Dikarya</taxon>
        <taxon>Ascomycota</taxon>
        <taxon>Pezizomycotina</taxon>
        <taxon>Eurotiomycetes</taxon>
        <taxon>Eurotiomycetidae</taxon>
        <taxon>Eurotiales</taxon>
        <taxon>Aspergillaceae</taxon>
        <taxon>Aspergillus</taxon>
        <taxon>Aspergillus subgen. Aspergillus</taxon>
    </lineage>
</organism>
<protein>
    <submittedName>
        <fullName evidence="8">Uncharacterized protein</fullName>
    </submittedName>
</protein>
<dbReference type="GO" id="GO:0001682">
    <property type="term" value="P:tRNA 5'-leader removal"/>
    <property type="evidence" value="ECO:0007669"/>
    <property type="project" value="InterPro"/>
</dbReference>
<feature type="compositionally biased region" description="Low complexity" evidence="4">
    <location>
        <begin position="702"/>
        <end position="711"/>
    </location>
</feature>
<accession>A0A7R7VS14</accession>
<feature type="region of interest" description="Disordered" evidence="4">
    <location>
        <begin position="666"/>
        <end position="718"/>
    </location>
</feature>
<evidence type="ECO:0000313" key="8">
    <source>
        <dbReference type="EMBL" id="BCR89626.1"/>
    </source>
</evidence>
<evidence type="ECO:0000259" key="6">
    <source>
        <dbReference type="Pfam" id="PF08170"/>
    </source>
</evidence>
<gene>
    <name evidence="8" type="ORF">ACHE_50824A</name>
</gene>
<dbReference type="AlphaFoldDB" id="A0A7R7VS14"/>
<evidence type="ECO:0000256" key="1">
    <source>
        <dbReference type="ARBA" id="ARBA00004123"/>
    </source>
</evidence>
<dbReference type="Proteomes" id="UP000637239">
    <property type="component" value="Chromosome 5"/>
</dbReference>
<dbReference type="InterPro" id="IPR012590">
    <property type="entry name" value="POPLD_dom"/>
</dbReference>
<feature type="region of interest" description="Disordered" evidence="4">
    <location>
        <begin position="499"/>
        <end position="525"/>
    </location>
</feature>
<dbReference type="KEGG" id="ache:ACHE_50824A"/>
<dbReference type="GeneID" id="66983984"/>
<reference evidence="8" key="2">
    <citation type="submission" date="2021-02" db="EMBL/GenBank/DDBJ databases">
        <title>Aspergillus chevalieri M1 genome sequence.</title>
        <authorList>
            <person name="Kadooka C."/>
            <person name="Mori K."/>
            <person name="Futagami T."/>
        </authorList>
    </citation>
    <scope>NUCLEOTIDE SEQUENCE</scope>
    <source>
        <strain evidence="8">M1</strain>
    </source>
</reference>
<dbReference type="InterPro" id="IPR039182">
    <property type="entry name" value="Pop1"/>
</dbReference>
<keyword evidence="3" id="KW-0539">Nucleus</keyword>